<gene>
    <name evidence="3" type="ORF">FH969_02205</name>
</gene>
<sequence>MTTSTDTPFVPSPQPGSAPTPPQSDPAATTAPEPTAPSATLAAAQADDTRPLPPPPSGVELAEGAVPPPPAPGAETAQEVPPSTPFLRRTWVRVAGAVLAVVLLFGSGFATGYAVSSARLPLRGAGTSDVQPGGAGGPGGGPGGDQGGMPGQNGQQNQGQGEDSGDTGSGT</sequence>
<dbReference type="EMBL" id="VENP01000004">
    <property type="protein sequence ID" value="TNU76714.1"/>
    <property type="molecule type" value="Genomic_DNA"/>
</dbReference>
<protein>
    <submittedName>
        <fullName evidence="3">Uncharacterized protein</fullName>
    </submittedName>
</protein>
<proteinExistence type="predicted"/>
<feature type="region of interest" description="Disordered" evidence="1">
    <location>
        <begin position="125"/>
        <end position="171"/>
    </location>
</feature>
<feature type="compositionally biased region" description="Gly residues" evidence="1">
    <location>
        <begin position="133"/>
        <end position="151"/>
    </location>
</feature>
<feature type="compositionally biased region" description="Pro residues" evidence="1">
    <location>
        <begin position="10"/>
        <end position="24"/>
    </location>
</feature>
<keyword evidence="2" id="KW-1133">Transmembrane helix</keyword>
<reference evidence="3 4" key="1">
    <citation type="submission" date="2019-06" db="EMBL/GenBank/DDBJ databases">
        <title>Draft genome sequence of Miniimonas arenae KCTC 19750T isolated from sea sand.</title>
        <authorList>
            <person name="Park S.-J."/>
        </authorList>
    </citation>
    <scope>NUCLEOTIDE SEQUENCE [LARGE SCALE GENOMIC DNA]</scope>
    <source>
        <strain evidence="3 4">KCTC 19750</strain>
    </source>
</reference>
<keyword evidence="4" id="KW-1185">Reference proteome</keyword>
<organism evidence="3 4">
    <name type="scientific">Miniimonas arenae</name>
    <dbReference type="NCBI Taxonomy" id="676201"/>
    <lineage>
        <taxon>Bacteria</taxon>
        <taxon>Bacillati</taxon>
        <taxon>Actinomycetota</taxon>
        <taxon>Actinomycetes</taxon>
        <taxon>Micrococcales</taxon>
        <taxon>Beutenbergiaceae</taxon>
        <taxon>Miniimonas</taxon>
    </lineage>
</organism>
<dbReference type="AlphaFoldDB" id="A0A5C5BER3"/>
<feature type="region of interest" description="Disordered" evidence="1">
    <location>
        <begin position="1"/>
        <end position="82"/>
    </location>
</feature>
<feature type="compositionally biased region" description="Low complexity" evidence="1">
    <location>
        <begin position="152"/>
        <end position="161"/>
    </location>
</feature>
<dbReference type="RefSeq" id="WP_139985814.1">
    <property type="nucleotide sequence ID" value="NZ_VENP01000004.1"/>
</dbReference>
<evidence type="ECO:0000313" key="3">
    <source>
        <dbReference type="EMBL" id="TNU76714.1"/>
    </source>
</evidence>
<keyword evidence="2" id="KW-0472">Membrane</keyword>
<feature type="transmembrane region" description="Helical" evidence="2">
    <location>
        <begin position="91"/>
        <end position="115"/>
    </location>
</feature>
<evidence type="ECO:0000256" key="1">
    <source>
        <dbReference type="SAM" id="MobiDB-lite"/>
    </source>
</evidence>
<comment type="caution">
    <text evidence="3">The sequence shown here is derived from an EMBL/GenBank/DDBJ whole genome shotgun (WGS) entry which is preliminary data.</text>
</comment>
<name>A0A5C5BER3_9MICO</name>
<dbReference type="Proteomes" id="UP000313849">
    <property type="component" value="Unassembled WGS sequence"/>
</dbReference>
<evidence type="ECO:0000313" key="4">
    <source>
        <dbReference type="Proteomes" id="UP000313849"/>
    </source>
</evidence>
<evidence type="ECO:0000256" key="2">
    <source>
        <dbReference type="SAM" id="Phobius"/>
    </source>
</evidence>
<keyword evidence="2" id="KW-0812">Transmembrane</keyword>
<feature type="compositionally biased region" description="Low complexity" evidence="1">
    <location>
        <begin position="26"/>
        <end position="46"/>
    </location>
</feature>
<accession>A0A5C5BER3</accession>